<dbReference type="RefSeq" id="WP_096038728.1">
    <property type="nucleotide sequence ID" value="NZ_BJXY01000006.1"/>
</dbReference>
<name>A0AA37S1S0_9GAMM</name>
<dbReference type="Proteomes" id="UP001161408">
    <property type="component" value="Unassembled WGS sequence"/>
</dbReference>
<organism evidence="3 4">
    <name type="scientific">Pseudoalteromonas tetraodonis GFC</name>
    <dbReference type="NCBI Taxonomy" id="1315271"/>
    <lineage>
        <taxon>Bacteria</taxon>
        <taxon>Pseudomonadati</taxon>
        <taxon>Pseudomonadota</taxon>
        <taxon>Gammaproteobacteria</taxon>
        <taxon>Alteromonadales</taxon>
        <taxon>Pseudoalteromonadaceae</taxon>
        <taxon>Pseudoalteromonas</taxon>
    </lineage>
</organism>
<sequence>MRSNRLLMVMLLVLVHSFISCDGAAYHLQEDVEHVSNALSQNTITADNDQGQSDNQPPVEIHAHQHSHCGYYSTLSHAIIPQQSKPSILVYYHGLNYPPDVPPPNSFS</sequence>
<protein>
    <recommendedName>
        <fullName evidence="5">Cobalt transporter</fullName>
    </recommendedName>
</protein>
<dbReference type="PROSITE" id="PS51257">
    <property type="entry name" value="PROKAR_LIPOPROTEIN"/>
    <property type="match status" value="1"/>
</dbReference>
<reference evidence="3" key="2">
    <citation type="submission" date="2023-01" db="EMBL/GenBank/DDBJ databases">
        <title>Draft genome sequence of Pseudoalteromonas tetraodonis strain NBRC 103034.</title>
        <authorList>
            <person name="Sun Q."/>
            <person name="Mori K."/>
        </authorList>
    </citation>
    <scope>NUCLEOTIDE SEQUENCE</scope>
    <source>
        <strain evidence="3">NBRC 103034</strain>
    </source>
</reference>
<feature type="region of interest" description="Disordered" evidence="1">
    <location>
        <begin position="39"/>
        <end position="63"/>
    </location>
</feature>
<keyword evidence="4" id="KW-1185">Reference proteome</keyword>
<accession>A0AA37S1S0</accession>
<gene>
    <name evidence="3" type="ORF">GCM10007914_07560</name>
</gene>
<evidence type="ECO:0008006" key="5">
    <source>
        <dbReference type="Google" id="ProtNLM"/>
    </source>
</evidence>
<evidence type="ECO:0000313" key="3">
    <source>
        <dbReference type="EMBL" id="GLQ01875.1"/>
    </source>
</evidence>
<reference evidence="3" key="1">
    <citation type="journal article" date="2014" name="Int. J. Syst. Evol. Microbiol.">
        <title>Complete genome sequence of Corynebacterium casei LMG S-19264T (=DSM 44701T), isolated from a smear-ripened cheese.</title>
        <authorList>
            <consortium name="US DOE Joint Genome Institute (JGI-PGF)"/>
            <person name="Walter F."/>
            <person name="Albersmeier A."/>
            <person name="Kalinowski J."/>
            <person name="Ruckert C."/>
        </authorList>
    </citation>
    <scope>NUCLEOTIDE SEQUENCE</scope>
    <source>
        <strain evidence="3">NBRC 103034</strain>
    </source>
</reference>
<proteinExistence type="predicted"/>
<feature type="compositionally biased region" description="Polar residues" evidence="1">
    <location>
        <begin position="39"/>
        <end position="56"/>
    </location>
</feature>
<evidence type="ECO:0000313" key="4">
    <source>
        <dbReference type="Proteomes" id="UP001161408"/>
    </source>
</evidence>
<dbReference type="AlphaFoldDB" id="A0AA37S1S0"/>
<feature type="signal peptide" evidence="2">
    <location>
        <begin position="1"/>
        <end position="24"/>
    </location>
</feature>
<evidence type="ECO:0000256" key="1">
    <source>
        <dbReference type="SAM" id="MobiDB-lite"/>
    </source>
</evidence>
<comment type="caution">
    <text evidence="3">The sequence shown here is derived from an EMBL/GenBank/DDBJ whole genome shotgun (WGS) entry which is preliminary data.</text>
</comment>
<dbReference type="EMBL" id="BSNE01000002">
    <property type="protein sequence ID" value="GLQ01875.1"/>
    <property type="molecule type" value="Genomic_DNA"/>
</dbReference>
<evidence type="ECO:0000256" key="2">
    <source>
        <dbReference type="SAM" id="SignalP"/>
    </source>
</evidence>
<feature type="chain" id="PRO_5041459844" description="Cobalt transporter" evidence="2">
    <location>
        <begin position="25"/>
        <end position="108"/>
    </location>
</feature>
<keyword evidence="2" id="KW-0732">Signal</keyword>